<proteinExistence type="predicted"/>
<reference evidence="1" key="1">
    <citation type="submission" date="2022-06" db="EMBL/GenBank/DDBJ databases">
        <title>Phylogenomic reconstructions and comparative analyses of Kickxellomycotina fungi.</title>
        <authorList>
            <person name="Reynolds N.K."/>
            <person name="Stajich J.E."/>
            <person name="Barry K."/>
            <person name="Grigoriev I.V."/>
            <person name="Crous P."/>
            <person name="Smith M.E."/>
        </authorList>
    </citation>
    <scope>NUCLEOTIDE SEQUENCE</scope>
    <source>
        <strain evidence="1">RSA 2271</strain>
    </source>
</reference>
<gene>
    <name evidence="1" type="ORF">EV182_008112</name>
</gene>
<accession>A0ACC1H6Q7</accession>
<comment type="caution">
    <text evidence="1">The sequence shown here is derived from an EMBL/GenBank/DDBJ whole genome shotgun (WGS) entry which is preliminary data.</text>
</comment>
<evidence type="ECO:0000313" key="1">
    <source>
        <dbReference type="EMBL" id="KAJ1670588.1"/>
    </source>
</evidence>
<dbReference type="Proteomes" id="UP001145114">
    <property type="component" value="Unassembled WGS sequence"/>
</dbReference>
<dbReference type="EMBL" id="JAMZIH010009177">
    <property type="protein sequence ID" value="KAJ1670588.1"/>
    <property type="molecule type" value="Genomic_DNA"/>
</dbReference>
<protein>
    <submittedName>
        <fullName evidence="1">Uncharacterized protein</fullName>
    </submittedName>
</protein>
<feature type="non-terminal residue" evidence="1">
    <location>
        <position position="112"/>
    </location>
</feature>
<keyword evidence="2" id="KW-1185">Reference proteome</keyword>
<sequence>MITASRIHNLVDRLSNGVSRSRPQHDQDGTANRHMQSADSDEPQSDQPHTQRQQPKQHPLRFYHLKKQSKSLTNLGSTSSGSRQYLAHNSSRARMPLYTRQKAREYIRTEML</sequence>
<evidence type="ECO:0000313" key="2">
    <source>
        <dbReference type="Proteomes" id="UP001145114"/>
    </source>
</evidence>
<organism evidence="1 2">
    <name type="scientific">Spiromyces aspiralis</name>
    <dbReference type="NCBI Taxonomy" id="68401"/>
    <lineage>
        <taxon>Eukaryota</taxon>
        <taxon>Fungi</taxon>
        <taxon>Fungi incertae sedis</taxon>
        <taxon>Zoopagomycota</taxon>
        <taxon>Kickxellomycotina</taxon>
        <taxon>Kickxellomycetes</taxon>
        <taxon>Kickxellales</taxon>
        <taxon>Kickxellaceae</taxon>
        <taxon>Spiromyces</taxon>
    </lineage>
</organism>
<name>A0ACC1H6Q7_9FUNG</name>